<evidence type="ECO:0000256" key="2">
    <source>
        <dbReference type="ARBA" id="ARBA00010835"/>
    </source>
</evidence>
<evidence type="ECO:0000256" key="4">
    <source>
        <dbReference type="ARBA" id="ARBA00022490"/>
    </source>
</evidence>
<dbReference type="Gene3D" id="3.30.70.1660">
    <property type="match status" value="1"/>
</dbReference>
<keyword evidence="4" id="KW-0963">Cytoplasm</keyword>
<evidence type="ECO:0000256" key="5">
    <source>
        <dbReference type="ARBA" id="ARBA00022917"/>
    </source>
</evidence>
<comment type="caution">
    <text evidence="8">The sequence shown here is derived from an EMBL/GenBank/DDBJ whole genome shotgun (WGS) entry which is preliminary data.</text>
</comment>
<dbReference type="InterPro" id="IPR050057">
    <property type="entry name" value="Prokaryotic/Mito_RF"/>
</dbReference>
<dbReference type="Gene3D" id="6.10.140.1950">
    <property type="match status" value="1"/>
</dbReference>
<dbReference type="GO" id="GO:0070126">
    <property type="term" value="P:mitochondrial translational termination"/>
    <property type="evidence" value="ECO:0007669"/>
    <property type="project" value="UniProtKB-ARBA"/>
</dbReference>
<keyword evidence="5" id="KW-0648">Protein biosynthesis</keyword>
<dbReference type="InterPro" id="IPR005139">
    <property type="entry name" value="PCRF"/>
</dbReference>
<dbReference type="PANTHER" id="PTHR43804">
    <property type="entry name" value="LD18447P"/>
    <property type="match status" value="1"/>
</dbReference>
<dbReference type="SUPFAM" id="SSF75620">
    <property type="entry name" value="Release factor"/>
    <property type="match status" value="1"/>
</dbReference>
<dbReference type="InterPro" id="IPR004373">
    <property type="entry name" value="RF-1"/>
</dbReference>
<dbReference type="FunFam" id="3.30.70.1660:FF:000002">
    <property type="entry name" value="Peptide chain release factor 1"/>
    <property type="match status" value="1"/>
</dbReference>
<dbReference type="PANTHER" id="PTHR43804:SF7">
    <property type="entry name" value="LD18447P"/>
    <property type="match status" value="1"/>
</dbReference>
<sequence length="356" mass="39641">MLEKLKEIETRYLEIEKSLADPAQIANQQNLQNLAKSHAGLAPIVSKYTAYQKTAKEIEETSALLEQETDTEFIAFAKQELDALTEQKDDLETQLKILLIPKDANDEKNVIVEIRAGTGGEEASLFAGELFRMYSRYADQKGWKIELLNSNATGLKGFKEIIFSINGNRTYSQLKFEGGTHRVQRVPTTEASGRIHTSAVTVAVLPEAQEVDLKIDAEDLRIESFRSSGPGGQSVNTTDSAVRVTYIPTGLTVSCQDEKSQHKNRAKAMKILRSRLLEQMQAEQNAERAQTRRSMIGSGDRSEKIRTYNFPQSRVTDHRIGLSVYQLDVVLDGGIGTFIDALIDADQAEQLKNLSS</sequence>
<keyword evidence="3" id="KW-0488">Methylation</keyword>
<comment type="subcellular location">
    <subcellularLocation>
        <location evidence="1">Cytoplasm</location>
    </subcellularLocation>
</comment>
<dbReference type="Gene3D" id="3.30.160.20">
    <property type="match status" value="1"/>
</dbReference>
<keyword evidence="9" id="KW-1185">Reference proteome</keyword>
<dbReference type="InterPro" id="IPR045853">
    <property type="entry name" value="Pep_chain_release_fac_I_sf"/>
</dbReference>
<reference evidence="8" key="1">
    <citation type="submission" date="2023-03" db="EMBL/GenBank/DDBJ databases">
        <authorList>
            <person name="Steffen K."/>
            <person name="Cardenas P."/>
        </authorList>
    </citation>
    <scope>NUCLEOTIDE SEQUENCE</scope>
</reference>
<name>A0AA35T6Z4_GEOBA</name>
<protein>
    <submittedName>
        <fullName evidence="8">Peptide chain release factor 1</fullName>
    </submittedName>
</protein>
<dbReference type="NCBIfam" id="NF001859">
    <property type="entry name" value="PRK00591.1"/>
    <property type="match status" value="1"/>
</dbReference>
<dbReference type="GO" id="GO:0005829">
    <property type="term" value="C:cytosol"/>
    <property type="evidence" value="ECO:0007669"/>
    <property type="project" value="UniProtKB-ARBA"/>
</dbReference>
<evidence type="ECO:0000256" key="3">
    <source>
        <dbReference type="ARBA" id="ARBA00022481"/>
    </source>
</evidence>
<proteinExistence type="inferred from homology"/>
<feature type="domain" description="Prokaryotic-type class I peptide chain release factors" evidence="7">
    <location>
        <begin position="226"/>
        <end position="242"/>
    </location>
</feature>
<dbReference type="EMBL" id="CASHTH010003229">
    <property type="protein sequence ID" value="CAI8041956.1"/>
    <property type="molecule type" value="Genomic_DNA"/>
</dbReference>
<comment type="similarity">
    <text evidence="2">Belongs to the prokaryotic/mitochondrial release factor family.</text>
</comment>
<dbReference type="PROSITE" id="PS00745">
    <property type="entry name" value="RF_PROK_I"/>
    <property type="match status" value="1"/>
</dbReference>
<dbReference type="FunFam" id="3.30.70.1660:FF:000004">
    <property type="entry name" value="Peptide chain release factor 1"/>
    <property type="match status" value="1"/>
</dbReference>
<dbReference type="InterPro" id="IPR000352">
    <property type="entry name" value="Pep_chain_release_fac_I"/>
</dbReference>
<keyword evidence="6" id="KW-0175">Coiled coil</keyword>
<organism evidence="8 9">
    <name type="scientific">Geodia barretti</name>
    <name type="common">Barrett's horny sponge</name>
    <dbReference type="NCBI Taxonomy" id="519541"/>
    <lineage>
        <taxon>Eukaryota</taxon>
        <taxon>Metazoa</taxon>
        <taxon>Porifera</taxon>
        <taxon>Demospongiae</taxon>
        <taxon>Heteroscleromorpha</taxon>
        <taxon>Tetractinellida</taxon>
        <taxon>Astrophorina</taxon>
        <taxon>Geodiidae</taxon>
        <taxon>Geodia</taxon>
    </lineage>
</organism>
<dbReference type="Pfam" id="PF03462">
    <property type="entry name" value="PCRF"/>
    <property type="match status" value="1"/>
</dbReference>
<gene>
    <name evidence="8" type="ORF">GBAR_LOCUS23286</name>
</gene>
<dbReference type="AlphaFoldDB" id="A0AA35T6Z4"/>
<dbReference type="HAMAP" id="MF_00093">
    <property type="entry name" value="Rel_fac_1"/>
    <property type="match status" value="1"/>
</dbReference>
<dbReference type="NCBIfam" id="TIGR00019">
    <property type="entry name" value="prfA"/>
    <property type="match status" value="1"/>
</dbReference>
<evidence type="ECO:0000259" key="7">
    <source>
        <dbReference type="PROSITE" id="PS00745"/>
    </source>
</evidence>
<evidence type="ECO:0000256" key="1">
    <source>
        <dbReference type="ARBA" id="ARBA00004496"/>
    </source>
</evidence>
<feature type="coiled-coil region" evidence="6">
    <location>
        <begin position="48"/>
        <end position="94"/>
    </location>
</feature>
<accession>A0AA35T6Z4</accession>
<dbReference type="GO" id="GO:0005739">
    <property type="term" value="C:mitochondrion"/>
    <property type="evidence" value="ECO:0007669"/>
    <property type="project" value="GOC"/>
</dbReference>
<evidence type="ECO:0000313" key="9">
    <source>
        <dbReference type="Proteomes" id="UP001174909"/>
    </source>
</evidence>
<evidence type="ECO:0000256" key="6">
    <source>
        <dbReference type="SAM" id="Coils"/>
    </source>
</evidence>
<dbReference type="GO" id="GO:0016149">
    <property type="term" value="F:translation release factor activity, codon specific"/>
    <property type="evidence" value="ECO:0007669"/>
    <property type="project" value="InterPro"/>
</dbReference>
<evidence type="ECO:0000313" key="8">
    <source>
        <dbReference type="EMBL" id="CAI8041956.1"/>
    </source>
</evidence>
<dbReference type="SMART" id="SM00937">
    <property type="entry name" value="PCRF"/>
    <property type="match status" value="1"/>
</dbReference>
<dbReference type="Pfam" id="PF00472">
    <property type="entry name" value="RF-1"/>
    <property type="match status" value="1"/>
</dbReference>
<dbReference type="FunFam" id="3.30.160.20:FF:000004">
    <property type="entry name" value="Peptide chain release factor 1"/>
    <property type="match status" value="1"/>
</dbReference>
<dbReference type="Proteomes" id="UP001174909">
    <property type="component" value="Unassembled WGS sequence"/>
</dbReference>